<evidence type="ECO:0000259" key="2">
    <source>
        <dbReference type="Pfam" id="PF22570"/>
    </source>
</evidence>
<evidence type="ECO:0000313" key="4">
    <source>
        <dbReference type="Proteomes" id="UP000002027"/>
    </source>
</evidence>
<gene>
    <name evidence="3" type="ordered locus">Sthe_1981</name>
</gene>
<accession>D1C594</accession>
<dbReference type="AlphaFoldDB" id="D1C594"/>
<evidence type="ECO:0000313" key="3">
    <source>
        <dbReference type="EMBL" id="ACZ39411.1"/>
    </source>
</evidence>
<dbReference type="PANTHER" id="PTHR40763">
    <property type="entry name" value="MEMBRANE PROTEIN-RELATED"/>
    <property type="match status" value="1"/>
</dbReference>
<name>D1C594_SPHTD</name>
<feature type="transmembrane region" description="Helical" evidence="1">
    <location>
        <begin position="84"/>
        <end position="102"/>
    </location>
</feature>
<dbReference type="HOGENOM" id="CLU_075538_1_0_0"/>
<dbReference type="STRING" id="479434.Sthe_1981"/>
<dbReference type="Pfam" id="PF22570">
    <property type="entry name" value="LiaF-TM"/>
    <property type="match status" value="1"/>
</dbReference>
<dbReference type="InParanoid" id="D1C594"/>
<dbReference type="EMBL" id="CP001823">
    <property type="protein sequence ID" value="ACZ39411.1"/>
    <property type="molecule type" value="Genomic_DNA"/>
</dbReference>
<keyword evidence="4" id="KW-1185">Reference proteome</keyword>
<feature type="transmembrane region" description="Helical" evidence="1">
    <location>
        <begin position="61"/>
        <end position="78"/>
    </location>
</feature>
<evidence type="ECO:0000256" key="1">
    <source>
        <dbReference type="SAM" id="Phobius"/>
    </source>
</evidence>
<dbReference type="InterPro" id="IPR054331">
    <property type="entry name" value="LiaF_TM"/>
</dbReference>
<feature type="domain" description="LiaF transmembrane" evidence="2">
    <location>
        <begin position="10"/>
        <end position="105"/>
    </location>
</feature>
<dbReference type="eggNOG" id="COG4758">
    <property type="taxonomic scope" value="Bacteria"/>
</dbReference>
<protein>
    <recommendedName>
        <fullName evidence="2">LiaF transmembrane domain-containing protein</fullName>
    </recommendedName>
</protein>
<proteinExistence type="predicted"/>
<keyword evidence="1" id="KW-1133">Transmembrane helix</keyword>
<feature type="transmembrane region" description="Helical" evidence="1">
    <location>
        <begin position="38"/>
        <end position="54"/>
    </location>
</feature>
<sequence>MARELTGRALIGLLLVLLGALLLIQTLGGPDVGQIISDWWPLAIIAIGLAQLAASRHTRVGPAILIAVGLVFLASTTGLVPGSIWSLFWPLVLIAIGLFVILRRGPRRASLDPADAVSSFVIFGGNDIVNRSEDFQGGWATALFGGITLDLRQAQLLPAGATLDVYTAFGGIDILVPRGWNIAISGLPIFGGYEDKTDQDGPLPPDAPTLTVNAVCLFGGVTVKHER</sequence>
<organism evidence="3 4">
    <name type="scientific">Sphaerobacter thermophilus (strain ATCC 49802 / DSM 20745 / KCCM 41009 / NCIMB 13125 / S 6022)</name>
    <dbReference type="NCBI Taxonomy" id="479434"/>
    <lineage>
        <taxon>Bacteria</taxon>
        <taxon>Pseudomonadati</taxon>
        <taxon>Thermomicrobiota</taxon>
        <taxon>Thermomicrobia</taxon>
        <taxon>Sphaerobacterales</taxon>
        <taxon>Sphaerobacterineae</taxon>
        <taxon>Sphaerobacteraceae</taxon>
        <taxon>Sphaerobacter</taxon>
    </lineage>
</organism>
<reference evidence="3 4" key="2">
    <citation type="journal article" date="2010" name="Stand. Genomic Sci.">
        <title>Complete genome sequence of Desulfohalobium retbaense type strain (HR(100)).</title>
        <authorList>
            <person name="Spring S."/>
            <person name="Nolan M."/>
            <person name="Lapidus A."/>
            <person name="Glavina Del Rio T."/>
            <person name="Copeland A."/>
            <person name="Tice H."/>
            <person name="Cheng J.F."/>
            <person name="Lucas S."/>
            <person name="Land M."/>
            <person name="Chen F."/>
            <person name="Bruce D."/>
            <person name="Goodwin L."/>
            <person name="Pitluck S."/>
            <person name="Ivanova N."/>
            <person name="Mavromatis K."/>
            <person name="Mikhailova N."/>
            <person name="Pati A."/>
            <person name="Chen A."/>
            <person name="Palaniappan K."/>
            <person name="Hauser L."/>
            <person name="Chang Y.J."/>
            <person name="Jeffries C.D."/>
            <person name="Munk C."/>
            <person name="Kiss H."/>
            <person name="Chain P."/>
            <person name="Han C."/>
            <person name="Brettin T."/>
            <person name="Detter J.C."/>
            <person name="Schuler E."/>
            <person name="Goker M."/>
            <person name="Rohde M."/>
            <person name="Bristow J."/>
            <person name="Eisen J.A."/>
            <person name="Markowitz V."/>
            <person name="Hugenholtz P."/>
            <person name="Kyrpides N.C."/>
            <person name="Klenk H.P."/>
        </authorList>
    </citation>
    <scope>NUCLEOTIDE SEQUENCE [LARGE SCALE GENOMIC DNA]</scope>
    <source>
        <strain evidence="4">ATCC 49802 / DSM 20745 / S 6022</strain>
    </source>
</reference>
<reference evidence="4" key="1">
    <citation type="submission" date="2009-11" db="EMBL/GenBank/DDBJ databases">
        <title>The complete chromosome 1 of Sphaerobacter thermophilus DSM 20745.</title>
        <authorList>
            <person name="Lucas S."/>
            <person name="Copeland A."/>
            <person name="Lapidus A."/>
            <person name="Glavina del Rio T."/>
            <person name="Dalin E."/>
            <person name="Tice H."/>
            <person name="Bruce D."/>
            <person name="Goodwin L."/>
            <person name="Pitluck S."/>
            <person name="Kyrpides N."/>
            <person name="Mavromatis K."/>
            <person name="Ivanova N."/>
            <person name="Mikhailova N."/>
            <person name="LaButti K.M."/>
            <person name="Clum A."/>
            <person name="Sun H.I."/>
            <person name="Brettin T."/>
            <person name="Detter J.C."/>
            <person name="Han C."/>
            <person name="Larimer F."/>
            <person name="Land M."/>
            <person name="Hauser L."/>
            <person name="Markowitz V."/>
            <person name="Cheng J.F."/>
            <person name="Hugenholtz P."/>
            <person name="Woyke T."/>
            <person name="Wu D."/>
            <person name="Steenblock K."/>
            <person name="Schneider S."/>
            <person name="Pukall R."/>
            <person name="Goeker M."/>
            <person name="Klenk H.P."/>
            <person name="Eisen J.A."/>
        </authorList>
    </citation>
    <scope>NUCLEOTIDE SEQUENCE [LARGE SCALE GENOMIC DNA]</scope>
    <source>
        <strain evidence="4">ATCC 49802 / DSM 20745 / S 6022</strain>
    </source>
</reference>
<dbReference type="Proteomes" id="UP000002027">
    <property type="component" value="Chromosome 1"/>
</dbReference>
<keyword evidence="1" id="KW-0472">Membrane</keyword>
<dbReference type="KEGG" id="sti:Sthe_1981"/>
<dbReference type="PANTHER" id="PTHR40763:SF5">
    <property type="entry name" value="MEMBRANE PROTEIN"/>
    <property type="match status" value="1"/>
</dbReference>
<dbReference type="RefSeq" id="WP_012872457.1">
    <property type="nucleotide sequence ID" value="NC_013523.1"/>
</dbReference>
<keyword evidence="1" id="KW-0812">Transmembrane</keyword>
<dbReference type="OrthoDB" id="129627at2"/>